<comment type="caution">
    <text evidence="2">The sequence shown here is derived from an EMBL/GenBank/DDBJ whole genome shotgun (WGS) entry which is preliminary data.</text>
</comment>
<evidence type="ECO:0000313" key="3">
    <source>
        <dbReference type="Proteomes" id="UP000886611"/>
    </source>
</evidence>
<dbReference type="Proteomes" id="UP000886611">
    <property type="component" value="Unassembled WGS sequence"/>
</dbReference>
<feature type="compositionally biased region" description="Basic and acidic residues" evidence="1">
    <location>
        <begin position="392"/>
        <end position="414"/>
    </location>
</feature>
<sequence>MFLRFEEWTRCGRLHLRTCLTDWDMNEELNLSTTTDQFCTDEKLNEEYLTRWHFFRSPRYTSCGLEEDEIKLSGDTEEPPFKPSLWLMVDPKLACSIQYPNMSLPMSDAQRCTLPYTESQPLSPPLTPLPTTQILKGPDWILEETFISASSCTECMVKEARKTIKNPAVVKYDGTKHLVNMWCHCCQQEVLKHMTNNNVTVLHGGLLEHMARFKSEVAKALDSYEEKEDEYIKQQAAHIREVEQRRLEILQSSIEPEIAAGAVCGEPECGSQEPGNSSSAFSCGYIGQVVEEDTRDTTLYHLEEASWEDVTHPLTFIGHQDASGGGNIHSEELEKLRKLPPNRVGANFDHASQTDAGWLPSFGRVWNSGRRWQSRHQFRAEEGTNKSGQKRKKDDPCKERKKPKQEPWDSSHNS</sequence>
<protein>
    <submittedName>
        <fullName evidence="2">CCD84 protein</fullName>
    </submittedName>
</protein>
<feature type="non-terminal residue" evidence="2">
    <location>
        <position position="1"/>
    </location>
</feature>
<dbReference type="PANTHER" id="PTHR31198:SF1">
    <property type="entry name" value="CENTROSOMAL AT-AC SPLICING FACTOR"/>
    <property type="match status" value="1"/>
</dbReference>
<organism evidence="2 3">
    <name type="scientific">Polypterus senegalus</name>
    <name type="common">Senegal bichir</name>
    <dbReference type="NCBI Taxonomy" id="55291"/>
    <lineage>
        <taxon>Eukaryota</taxon>
        <taxon>Metazoa</taxon>
        <taxon>Chordata</taxon>
        <taxon>Craniata</taxon>
        <taxon>Vertebrata</taxon>
        <taxon>Euteleostomi</taxon>
        <taxon>Actinopterygii</taxon>
        <taxon>Polypteriformes</taxon>
        <taxon>Polypteridae</taxon>
        <taxon>Polypterus</taxon>
    </lineage>
</organism>
<feature type="region of interest" description="Disordered" evidence="1">
    <location>
        <begin position="376"/>
        <end position="414"/>
    </location>
</feature>
<gene>
    <name evidence="2" type="primary">Ccdc84</name>
    <name evidence="2" type="ORF">GTO96_0023210</name>
</gene>
<proteinExistence type="predicted"/>
<dbReference type="EMBL" id="JAATIS010000147">
    <property type="protein sequence ID" value="KAG2470244.1"/>
    <property type="molecule type" value="Genomic_DNA"/>
</dbReference>
<accession>A0A8X7XN38</accession>
<dbReference type="AlphaFoldDB" id="A0A8X7XN38"/>
<reference evidence="2 3" key="1">
    <citation type="journal article" date="2021" name="Cell">
        <title>Tracing the genetic footprints of vertebrate landing in non-teleost ray-finned fishes.</title>
        <authorList>
            <person name="Bi X."/>
            <person name="Wang K."/>
            <person name="Yang L."/>
            <person name="Pan H."/>
            <person name="Jiang H."/>
            <person name="Wei Q."/>
            <person name="Fang M."/>
            <person name="Yu H."/>
            <person name="Zhu C."/>
            <person name="Cai Y."/>
            <person name="He Y."/>
            <person name="Gan X."/>
            <person name="Zeng H."/>
            <person name="Yu D."/>
            <person name="Zhu Y."/>
            <person name="Jiang H."/>
            <person name="Qiu Q."/>
            <person name="Yang H."/>
            <person name="Zhang Y.E."/>
            <person name="Wang W."/>
            <person name="Zhu M."/>
            <person name="He S."/>
            <person name="Zhang G."/>
        </authorList>
    </citation>
    <scope>NUCLEOTIDE SEQUENCE [LARGE SCALE GENOMIC DNA]</scope>
    <source>
        <strain evidence="2">Bchr_013</strain>
    </source>
</reference>
<dbReference type="InterPro" id="IPR028015">
    <property type="entry name" value="CCDC84-like"/>
</dbReference>
<feature type="non-terminal residue" evidence="2">
    <location>
        <position position="414"/>
    </location>
</feature>
<evidence type="ECO:0000313" key="2">
    <source>
        <dbReference type="EMBL" id="KAG2470244.1"/>
    </source>
</evidence>
<keyword evidence="3" id="KW-1185">Reference proteome</keyword>
<name>A0A8X7XN38_POLSE</name>
<dbReference type="PANTHER" id="PTHR31198">
    <property type="entry name" value="COILED-COIL DOMAIN-CONTAINING PROTEIN 84"/>
    <property type="match status" value="1"/>
</dbReference>
<dbReference type="Pfam" id="PF14968">
    <property type="entry name" value="CCDC84"/>
    <property type="match status" value="2"/>
</dbReference>
<evidence type="ECO:0000256" key="1">
    <source>
        <dbReference type="SAM" id="MobiDB-lite"/>
    </source>
</evidence>